<dbReference type="EMBL" id="LUXM01000024">
    <property type="protein sequence ID" value="KZU95910.1"/>
    <property type="molecule type" value="Genomic_DNA"/>
</dbReference>
<organism evidence="1 2">
    <name type="scientific">Lactiplantibacillus plantarum</name>
    <name type="common">Lactobacillus plantarum</name>
    <dbReference type="NCBI Taxonomy" id="1590"/>
    <lineage>
        <taxon>Bacteria</taxon>
        <taxon>Bacillati</taxon>
        <taxon>Bacillota</taxon>
        <taxon>Bacilli</taxon>
        <taxon>Lactobacillales</taxon>
        <taxon>Lactobacillaceae</taxon>
        <taxon>Lactiplantibacillus</taxon>
    </lineage>
</organism>
<protein>
    <submittedName>
        <fullName evidence="1">Uncharacterized protein</fullName>
    </submittedName>
</protein>
<dbReference type="RefSeq" id="WP_063489500.1">
    <property type="nucleotide sequence ID" value="NZ_CAKMBJ010000012.1"/>
</dbReference>
<accession>A0A165RVH7</accession>
<dbReference type="AlphaFoldDB" id="A0A165RVH7"/>
<comment type="caution">
    <text evidence="1">The sequence shown here is derived from an EMBL/GenBank/DDBJ whole genome shotgun (WGS) entry which is preliminary data.</text>
</comment>
<gene>
    <name evidence="1" type="ORF">Lp19_1189</name>
</gene>
<reference evidence="1 2" key="1">
    <citation type="submission" date="2016-03" db="EMBL/GenBank/DDBJ databases">
        <title>Comparative genomics of 54 Lactobacillus plantarum strains reveals genomic uncoupling from niche constraints.</title>
        <authorList>
            <person name="Martino M.E."/>
        </authorList>
    </citation>
    <scope>NUCLEOTIDE SEQUENCE [LARGE SCALE GENOMIC DNA]</scope>
    <source>
        <strain evidence="1 2">19.1</strain>
    </source>
</reference>
<evidence type="ECO:0000313" key="1">
    <source>
        <dbReference type="EMBL" id="KZU95910.1"/>
    </source>
</evidence>
<proteinExistence type="predicted"/>
<dbReference type="Proteomes" id="UP000076882">
    <property type="component" value="Unassembled WGS sequence"/>
</dbReference>
<evidence type="ECO:0000313" key="2">
    <source>
        <dbReference type="Proteomes" id="UP000076882"/>
    </source>
</evidence>
<name>A0A165RVH7_LACPN</name>
<sequence length="64" mass="7462">MTFEQLVVQIDSHTLDLNDWPLDVLVKLQKNVSESKLVFSQFYLHTIFQVISTLPDLDEDEVII</sequence>
<dbReference type="PATRIC" id="fig|1590.201.peg.960"/>